<comment type="caution">
    <text evidence="2">The sequence shown here is derived from an EMBL/GenBank/DDBJ whole genome shotgun (WGS) entry which is preliminary data.</text>
</comment>
<dbReference type="RefSeq" id="WP_006302777.1">
    <property type="nucleotide sequence ID" value="NZ_ACGK02000001.1"/>
</dbReference>
<dbReference type="GO" id="GO:0016758">
    <property type="term" value="F:hexosyltransferase activity"/>
    <property type="evidence" value="ECO:0007669"/>
    <property type="project" value="UniProtKB-ARBA"/>
</dbReference>
<reference evidence="2 3" key="1">
    <citation type="submission" date="2011-02" db="EMBL/GenBank/DDBJ databases">
        <authorList>
            <person name="Muzny D."/>
            <person name="Qin X."/>
            <person name="Buhay C."/>
            <person name="Dugan-Rocha S."/>
            <person name="Ding Y."/>
            <person name="Chen G."/>
            <person name="Hawes A."/>
            <person name="Holder M."/>
            <person name="Jhangiani S."/>
            <person name="Johnson A."/>
            <person name="Khan Z."/>
            <person name="Li Z."/>
            <person name="Liu W."/>
            <person name="Liu X."/>
            <person name="Perez L."/>
            <person name="Shen H."/>
            <person name="Wang Q."/>
            <person name="Watt J."/>
            <person name="Xi L."/>
            <person name="Xin Y."/>
            <person name="Zhou J."/>
            <person name="Deng J."/>
            <person name="Jiang H."/>
            <person name="Liu Y."/>
            <person name="Qu J."/>
            <person name="Song X.-Z."/>
            <person name="Zhang L."/>
            <person name="Villasana D."/>
            <person name="Johnson A."/>
            <person name="Liu J."/>
            <person name="Liyanage D."/>
            <person name="Lorensuhewa L."/>
            <person name="Robinson T."/>
            <person name="Song A."/>
            <person name="Song B.-B."/>
            <person name="Dinh H."/>
            <person name="Thornton R."/>
            <person name="Coyle M."/>
            <person name="Francisco L."/>
            <person name="Jackson L."/>
            <person name="Javaid M."/>
            <person name="Korchina V."/>
            <person name="Kovar C."/>
            <person name="Mata R."/>
            <person name="Mathew T."/>
            <person name="Ngo R."/>
            <person name="Nguyen L."/>
            <person name="Nguyen N."/>
            <person name="Okwuonu G."/>
            <person name="Ongeri F."/>
            <person name="Pham C."/>
            <person name="Simmons D."/>
            <person name="Wilczek-Boney K."/>
            <person name="Hale W."/>
            <person name="Jakkamsetti A."/>
            <person name="Pham P."/>
            <person name="Ruth R."/>
            <person name="San Lucas F."/>
            <person name="Warren J."/>
            <person name="Zhang J."/>
            <person name="Zhao Z."/>
            <person name="Zhou C."/>
            <person name="Zhu D."/>
            <person name="Lee S."/>
            <person name="Bess C."/>
            <person name="Blankenburg K."/>
            <person name="Forbes L."/>
            <person name="Fu Q."/>
            <person name="Gubbala S."/>
            <person name="Hirani K."/>
            <person name="Jayaseelan J.C."/>
            <person name="Lara F."/>
            <person name="Munidasa M."/>
            <person name="Palculict T."/>
            <person name="Patil S."/>
            <person name="Pu L.-L."/>
            <person name="Saada N."/>
            <person name="Tang L."/>
            <person name="Weissenberger G."/>
            <person name="Zhu Y."/>
            <person name="Hemphill L."/>
            <person name="Shang Y."/>
            <person name="Youmans B."/>
            <person name="Ayvaz T."/>
            <person name="Ross M."/>
            <person name="Santibanez J."/>
            <person name="Aqrawi P."/>
            <person name="Gross S."/>
            <person name="Joshi V."/>
            <person name="Fowler G."/>
            <person name="Nazareth L."/>
            <person name="Reid J."/>
            <person name="Worley K."/>
            <person name="Petrosino J."/>
            <person name="Highlander S."/>
            <person name="Gibbs R."/>
        </authorList>
    </citation>
    <scope>NUCLEOTIDE SEQUENCE [LARGE SCALE GENOMIC DNA]</scope>
    <source>
        <strain evidence="2 3">DSM 15829</strain>
    </source>
</reference>
<proteinExistence type="predicted"/>
<dbReference type="CDD" id="cd00761">
    <property type="entry name" value="Glyco_tranf_GTA_type"/>
    <property type="match status" value="1"/>
</dbReference>
<dbReference type="EMBL" id="ACGK02000001">
    <property type="protein sequence ID" value="EGF23649.1"/>
    <property type="molecule type" value="Genomic_DNA"/>
</dbReference>
<evidence type="ECO:0000313" key="2">
    <source>
        <dbReference type="EMBL" id="EGF23649.1"/>
    </source>
</evidence>
<organism evidence="2 3">
    <name type="scientific">Fannyhessea vaginae DSM 15829</name>
    <dbReference type="NCBI Taxonomy" id="525256"/>
    <lineage>
        <taxon>Bacteria</taxon>
        <taxon>Bacillati</taxon>
        <taxon>Actinomycetota</taxon>
        <taxon>Coriobacteriia</taxon>
        <taxon>Coriobacteriales</taxon>
        <taxon>Atopobiaceae</taxon>
        <taxon>Fannyhessea</taxon>
    </lineage>
</organism>
<gene>
    <name evidence="2" type="ORF">HMPREF0091_10596</name>
</gene>
<dbReference type="Gene3D" id="3.90.550.10">
    <property type="entry name" value="Spore Coat Polysaccharide Biosynthesis Protein SpsA, Chain A"/>
    <property type="match status" value="1"/>
</dbReference>
<protein>
    <submittedName>
        <fullName evidence="2">Glycosyltransferase, group 2 family protein</fullName>
        <ecNumber evidence="2">2.4.-.-</ecNumber>
    </submittedName>
</protein>
<keyword evidence="2" id="KW-0328">Glycosyltransferase</keyword>
<dbReference type="Pfam" id="PF00535">
    <property type="entry name" value="Glycos_transf_2"/>
    <property type="match status" value="1"/>
</dbReference>
<dbReference type="PANTHER" id="PTHR22916">
    <property type="entry name" value="GLYCOSYLTRANSFERASE"/>
    <property type="match status" value="1"/>
</dbReference>
<evidence type="ECO:0000259" key="1">
    <source>
        <dbReference type="Pfam" id="PF00535"/>
    </source>
</evidence>
<dbReference type="Proteomes" id="UP000005947">
    <property type="component" value="Unassembled WGS sequence"/>
</dbReference>
<keyword evidence="2" id="KW-0808">Transferase</keyword>
<dbReference type="OrthoDB" id="396512at2"/>
<dbReference type="eggNOG" id="COG0463">
    <property type="taxonomic scope" value="Bacteria"/>
</dbReference>
<dbReference type="AlphaFoldDB" id="F1T4K5"/>
<evidence type="ECO:0000313" key="3">
    <source>
        <dbReference type="Proteomes" id="UP000005947"/>
    </source>
</evidence>
<accession>F1T4K5</accession>
<dbReference type="PANTHER" id="PTHR22916:SF3">
    <property type="entry name" value="UDP-GLCNAC:BETAGAL BETA-1,3-N-ACETYLGLUCOSAMINYLTRANSFERASE-LIKE PROTEIN 1"/>
    <property type="match status" value="1"/>
</dbReference>
<dbReference type="GeneID" id="93210200"/>
<feature type="domain" description="Glycosyltransferase 2-like" evidence="1">
    <location>
        <begin position="6"/>
        <end position="112"/>
    </location>
</feature>
<dbReference type="InterPro" id="IPR001173">
    <property type="entry name" value="Glyco_trans_2-like"/>
</dbReference>
<keyword evidence="3" id="KW-1185">Reference proteome</keyword>
<dbReference type="SUPFAM" id="SSF53448">
    <property type="entry name" value="Nucleotide-diphospho-sugar transferases"/>
    <property type="match status" value="1"/>
</dbReference>
<sequence>MQKTLSFGIPCFNSAEYMNHCISSILEGSDYADDVQVIVVDDGSTKDNTFEIACDWQKKYPNLVKAVHQENGGHGMAVLKGLEQADGVYYKVVDSDDWLDADALKKLLNLLRSFITNNIRVDLVISNYVYEHVEDDTFNTINYAGVLPKDRIFSWDEIGRFNLTQYLLMHSLCYRRDVLLDGGLPMPAHTFYVDNIYAYVPLPRCKTLYYLDVDLYRYFIGRDDQSVNEKVLASRIDHQQRVADVMIHAYHLYDDISCQRLRAYMLDHLTIVMAVLSVFSRISDHPDAMEELQRTWREFKEFDERMYRHARHGLVGTFTNLPTSAGGKVTLGIYRIAQKLVKFN</sequence>
<dbReference type="EC" id="2.4.-.-" evidence="2"/>
<dbReference type="InterPro" id="IPR029044">
    <property type="entry name" value="Nucleotide-diphossugar_trans"/>
</dbReference>
<name>F1T4K5_9ACTN</name>